<proteinExistence type="predicted"/>
<reference evidence="1 2" key="1">
    <citation type="submission" date="2016-10" db="EMBL/GenBank/DDBJ databases">
        <authorList>
            <person name="de Groot N.N."/>
        </authorList>
    </citation>
    <scope>NUCLEOTIDE SEQUENCE [LARGE SCALE GENOMIC DNA]</scope>
    <source>
        <strain evidence="1 2">S5-249</strain>
    </source>
</reference>
<protein>
    <recommendedName>
        <fullName evidence="3">Hpt domain-containing protein</fullName>
    </recommendedName>
</protein>
<organism evidence="1 2">
    <name type="scientific">Sphingomonas jatrophae</name>
    <dbReference type="NCBI Taxonomy" id="1166337"/>
    <lineage>
        <taxon>Bacteria</taxon>
        <taxon>Pseudomonadati</taxon>
        <taxon>Pseudomonadota</taxon>
        <taxon>Alphaproteobacteria</taxon>
        <taxon>Sphingomonadales</taxon>
        <taxon>Sphingomonadaceae</taxon>
        <taxon>Sphingomonas</taxon>
    </lineage>
</organism>
<accession>A0A1I6JV51</accession>
<dbReference type="Proteomes" id="UP000198824">
    <property type="component" value="Unassembled WGS sequence"/>
</dbReference>
<dbReference type="InterPro" id="IPR036641">
    <property type="entry name" value="HPT_dom_sf"/>
</dbReference>
<name>A0A1I6JV51_9SPHN</name>
<dbReference type="GO" id="GO:0000160">
    <property type="term" value="P:phosphorelay signal transduction system"/>
    <property type="evidence" value="ECO:0007669"/>
    <property type="project" value="InterPro"/>
</dbReference>
<gene>
    <name evidence="1" type="ORF">SAMN05192580_0926</name>
</gene>
<dbReference type="EMBL" id="FOZG01000001">
    <property type="protein sequence ID" value="SFR82833.1"/>
    <property type="molecule type" value="Genomic_DNA"/>
</dbReference>
<keyword evidence="2" id="KW-1185">Reference proteome</keyword>
<evidence type="ECO:0000313" key="2">
    <source>
        <dbReference type="Proteomes" id="UP000198824"/>
    </source>
</evidence>
<sequence>MIETPTLSAMLADAVGDDPGLLAELRRAFLEAATAQRRRLAALDAASWPDAALRLASLAASFGAVGLLNCATEAGAGRPTESMLRRIDLELALLHV</sequence>
<evidence type="ECO:0008006" key="3">
    <source>
        <dbReference type="Google" id="ProtNLM"/>
    </source>
</evidence>
<evidence type="ECO:0000313" key="1">
    <source>
        <dbReference type="EMBL" id="SFR82833.1"/>
    </source>
</evidence>
<dbReference type="STRING" id="1166337.SAMN05192580_0926"/>
<dbReference type="AlphaFoldDB" id="A0A1I6JV51"/>
<dbReference type="SUPFAM" id="SSF47226">
    <property type="entry name" value="Histidine-containing phosphotransfer domain, HPT domain"/>
    <property type="match status" value="1"/>
</dbReference>
<dbReference type="RefSeq" id="WP_093311397.1">
    <property type="nucleotide sequence ID" value="NZ_FOZG01000001.1"/>
</dbReference>